<reference evidence="3 5" key="2">
    <citation type="submission" date="2023-10" db="EMBL/GenBank/DDBJ databases">
        <title>To unveil natural product biosynthetic capacity in Pseudoalteromonas.</title>
        <authorList>
            <person name="Wang J."/>
        </authorList>
    </citation>
    <scope>NUCLEOTIDE SEQUENCE [LARGE SCALE GENOMIC DNA]</scope>
    <source>
        <strain evidence="3 5">DSM 15914</strain>
    </source>
</reference>
<proteinExistence type="predicted"/>
<protein>
    <recommendedName>
        <fullName evidence="1">Immunity MXAN-0049 protein domain-containing protein</fullName>
    </recommendedName>
</protein>
<dbReference type="Proteomes" id="UP000646877">
    <property type="component" value="Unassembled WGS sequence"/>
</dbReference>
<organism evidence="2 4">
    <name type="scientific">Pseudoalteromonas maricaloris</name>
    <dbReference type="NCBI Taxonomy" id="184924"/>
    <lineage>
        <taxon>Bacteria</taxon>
        <taxon>Pseudomonadati</taxon>
        <taxon>Pseudomonadota</taxon>
        <taxon>Gammaproteobacteria</taxon>
        <taxon>Alteromonadales</taxon>
        <taxon>Pseudoalteromonadaceae</taxon>
        <taxon>Pseudoalteromonas</taxon>
    </lineage>
</organism>
<dbReference type="Proteomes" id="UP001304419">
    <property type="component" value="Chromosome 1"/>
</dbReference>
<evidence type="ECO:0000313" key="2">
    <source>
        <dbReference type="EMBL" id="NLR23929.1"/>
    </source>
</evidence>
<name>A0A8I2KNL7_9GAMM</name>
<dbReference type="InterPro" id="IPR012433">
    <property type="entry name" value="Imm11"/>
</dbReference>
<evidence type="ECO:0000313" key="5">
    <source>
        <dbReference type="Proteomes" id="UP001304419"/>
    </source>
</evidence>
<dbReference type="EMBL" id="CP137578">
    <property type="protein sequence ID" value="WOX29050.1"/>
    <property type="molecule type" value="Genomic_DNA"/>
</dbReference>
<gene>
    <name evidence="2" type="ORF">F9Y85_21970</name>
    <name evidence="3" type="ORF">R5H13_01900</name>
</gene>
<accession>A0A8I2KNL7</accession>
<keyword evidence="5" id="KW-1185">Reference proteome</keyword>
<feature type="domain" description="Immunity MXAN-0049 protein" evidence="1">
    <location>
        <begin position="69"/>
        <end position="196"/>
    </location>
</feature>
<dbReference type="AlphaFoldDB" id="A0A8I2KNL7"/>
<dbReference type="EMBL" id="WEIA01000021">
    <property type="protein sequence ID" value="NLR23929.1"/>
    <property type="molecule type" value="Genomic_DNA"/>
</dbReference>
<sequence length="204" mass="23961">MSRLNEVYYVACGNSYEEQMRLSINKKSDGYFFYGEIAKEGEPIFFEPSFQERNKKLGIASVKTDVMFDGPSFVVNNNIKKELDKYDLHGIQLCPAIVIESTGWDEGYWYLNIYQYLDCWDKDKSITRPLKAGRDIEDTKVLKYHLDKSVLNKIPENNRMIFKMGGDFYSHIFIHEKLVTYFLKNNITGIRFFKVSDFEEGMQI</sequence>
<evidence type="ECO:0000313" key="3">
    <source>
        <dbReference type="EMBL" id="WOX29050.1"/>
    </source>
</evidence>
<evidence type="ECO:0000259" key="1">
    <source>
        <dbReference type="Pfam" id="PF07791"/>
    </source>
</evidence>
<reference evidence="2" key="1">
    <citation type="submission" date="2019-10" db="EMBL/GenBank/DDBJ databases">
        <authorList>
            <person name="Paulsen S."/>
        </authorList>
    </citation>
    <scope>NUCLEOTIDE SEQUENCE</scope>
    <source>
        <strain evidence="2">LMG 19692</strain>
    </source>
</reference>
<evidence type="ECO:0000313" key="4">
    <source>
        <dbReference type="Proteomes" id="UP000646877"/>
    </source>
</evidence>
<dbReference type="RefSeq" id="WP_193522532.1">
    <property type="nucleotide sequence ID" value="NZ_CBCSDF010000007.1"/>
</dbReference>
<dbReference type="Pfam" id="PF07791">
    <property type="entry name" value="Imm11"/>
    <property type="match status" value="1"/>
</dbReference>